<accession>A0ABD3WQ70</accession>
<feature type="compositionally biased region" description="Basic and acidic residues" evidence="1">
    <location>
        <begin position="122"/>
        <end position="131"/>
    </location>
</feature>
<keyword evidence="3" id="KW-1185">Reference proteome</keyword>
<protein>
    <submittedName>
        <fullName evidence="2">Uncharacterized protein</fullName>
    </submittedName>
</protein>
<name>A0ABD3WQ70_SINWO</name>
<dbReference type="Proteomes" id="UP001634394">
    <property type="component" value="Unassembled WGS sequence"/>
</dbReference>
<dbReference type="AlphaFoldDB" id="A0ABD3WQ70"/>
<proteinExistence type="predicted"/>
<evidence type="ECO:0000256" key="1">
    <source>
        <dbReference type="SAM" id="MobiDB-lite"/>
    </source>
</evidence>
<feature type="region of interest" description="Disordered" evidence="1">
    <location>
        <begin position="58"/>
        <end position="85"/>
    </location>
</feature>
<organism evidence="2 3">
    <name type="scientific">Sinanodonta woodiana</name>
    <name type="common">Chinese pond mussel</name>
    <name type="synonym">Anodonta woodiana</name>
    <dbReference type="NCBI Taxonomy" id="1069815"/>
    <lineage>
        <taxon>Eukaryota</taxon>
        <taxon>Metazoa</taxon>
        <taxon>Spiralia</taxon>
        <taxon>Lophotrochozoa</taxon>
        <taxon>Mollusca</taxon>
        <taxon>Bivalvia</taxon>
        <taxon>Autobranchia</taxon>
        <taxon>Heteroconchia</taxon>
        <taxon>Palaeoheterodonta</taxon>
        <taxon>Unionida</taxon>
        <taxon>Unionoidea</taxon>
        <taxon>Unionidae</taxon>
        <taxon>Unioninae</taxon>
        <taxon>Sinanodonta</taxon>
    </lineage>
</organism>
<gene>
    <name evidence="2" type="ORF">ACJMK2_037838</name>
</gene>
<comment type="caution">
    <text evidence="2">The sequence shown here is derived from an EMBL/GenBank/DDBJ whole genome shotgun (WGS) entry which is preliminary data.</text>
</comment>
<feature type="compositionally biased region" description="Polar residues" evidence="1">
    <location>
        <begin position="110"/>
        <end position="121"/>
    </location>
</feature>
<evidence type="ECO:0000313" key="2">
    <source>
        <dbReference type="EMBL" id="KAL3874882.1"/>
    </source>
</evidence>
<feature type="region of interest" description="Disordered" evidence="1">
    <location>
        <begin position="101"/>
        <end position="151"/>
    </location>
</feature>
<dbReference type="EMBL" id="JBJQND010000006">
    <property type="protein sequence ID" value="KAL3874882.1"/>
    <property type="molecule type" value="Genomic_DNA"/>
</dbReference>
<evidence type="ECO:0000313" key="3">
    <source>
        <dbReference type="Proteomes" id="UP001634394"/>
    </source>
</evidence>
<reference evidence="2 3" key="1">
    <citation type="submission" date="2024-11" db="EMBL/GenBank/DDBJ databases">
        <title>Chromosome-level genome assembly of the freshwater bivalve Anodonta woodiana.</title>
        <authorList>
            <person name="Chen X."/>
        </authorList>
    </citation>
    <scope>NUCLEOTIDE SEQUENCE [LARGE SCALE GENOMIC DNA]</scope>
    <source>
        <strain evidence="2">MN2024</strain>
        <tissue evidence="2">Gills</tissue>
    </source>
</reference>
<sequence>MFNGQSSRSIILIILQRDREVTEHSSDCDNDSSKLNYDEAIAANPLNLVDLNYESKGLGQNAGRSDAAKSEGQMQKNITDIEGKTLRDSMAIMKRGHKIKKLLSDKSPKQQECTQNVSLQRESPEGSEARSGRSSPTEIGHDRDHLAKRQKRRSFIDKLHCSLI</sequence>